<dbReference type="OrthoDB" id="120729at2"/>
<evidence type="ECO:0000313" key="8">
    <source>
        <dbReference type="Proteomes" id="UP000321230"/>
    </source>
</evidence>
<dbReference type="InterPro" id="IPR036328">
    <property type="entry name" value="MliC_sf"/>
</dbReference>
<dbReference type="Gene3D" id="2.40.128.200">
    <property type="match status" value="1"/>
</dbReference>
<dbReference type="EMBL" id="BJUZ01000001">
    <property type="protein sequence ID" value="GEK92315.1"/>
    <property type="molecule type" value="Genomic_DNA"/>
</dbReference>
<comment type="caution">
    <text evidence="7">The sequence shown here is derived from an EMBL/GenBank/DDBJ whole genome shotgun (WGS) entry which is preliminary data.</text>
</comment>
<keyword evidence="4" id="KW-0449">Lipoprotein</keyword>
<dbReference type="InterPro" id="IPR018660">
    <property type="entry name" value="MliC"/>
</dbReference>
<evidence type="ECO:0000256" key="2">
    <source>
        <dbReference type="ARBA" id="ARBA00023136"/>
    </source>
</evidence>
<protein>
    <recommendedName>
        <fullName evidence="6">C-type lysozyme inhibitor domain-containing protein</fullName>
    </recommendedName>
</protein>
<evidence type="ECO:0000256" key="3">
    <source>
        <dbReference type="ARBA" id="ARBA00023139"/>
    </source>
</evidence>
<dbReference type="AlphaFoldDB" id="A0A511AVT6"/>
<dbReference type="Proteomes" id="UP000321230">
    <property type="component" value="Unassembled WGS sequence"/>
</dbReference>
<accession>A0A511AVT6</accession>
<keyword evidence="8" id="KW-1185">Reference proteome</keyword>
<keyword evidence="1 5" id="KW-0732">Signal</keyword>
<organism evidence="7 8">
    <name type="scientific">Gluconobacter wancherniae NBRC 103581</name>
    <dbReference type="NCBI Taxonomy" id="656744"/>
    <lineage>
        <taxon>Bacteria</taxon>
        <taxon>Pseudomonadati</taxon>
        <taxon>Pseudomonadota</taxon>
        <taxon>Alphaproteobacteria</taxon>
        <taxon>Acetobacterales</taxon>
        <taxon>Acetobacteraceae</taxon>
        <taxon>Gluconobacter</taxon>
    </lineage>
</organism>
<evidence type="ECO:0000256" key="5">
    <source>
        <dbReference type="SAM" id="SignalP"/>
    </source>
</evidence>
<dbReference type="Pfam" id="PF09864">
    <property type="entry name" value="MliC"/>
    <property type="match status" value="1"/>
</dbReference>
<sequence>MRKTFCFGLLLGMAFSSSVALAAPSAQVITIPVNGTQKVSHQPALFSCKPDGVATDAQKKLMGILPKDFVKVDYINAGNIHLAVLPVDGEMQVFSNVIAADGAKYAGAQYVWWSKGKEATFINEMDDGAALTCKEVPYLRR</sequence>
<feature type="signal peptide" evidence="5">
    <location>
        <begin position="1"/>
        <end position="22"/>
    </location>
</feature>
<dbReference type="SUPFAM" id="SSF141488">
    <property type="entry name" value="YdhA-like"/>
    <property type="match status" value="1"/>
</dbReference>
<name>A0A511AVT6_9PROT</name>
<evidence type="ECO:0000256" key="1">
    <source>
        <dbReference type="ARBA" id="ARBA00022729"/>
    </source>
</evidence>
<keyword evidence="3" id="KW-0564">Palmitate</keyword>
<evidence type="ECO:0000313" key="7">
    <source>
        <dbReference type="EMBL" id="GEK92315.1"/>
    </source>
</evidence>
<evidence type="ECO:0000256" key="4">
    <source>
        <dbReference type="ARBA" id="ARBA00023288"/>
    </source>
</evidence>
<reference evidence="7 8" key="1">
    <citation type="submission" date="2019-07" db="EMBL/GenBank/DDBJ databases">
        <title>Whole genome shotgun sequence of Gluconobacter wancherniae NBRC 103581.</title>
        <authorList>
            <person name="Hosoyama A."/>
            <person name="Uohara A."/>
            <person name="Ohji S."/>
            <person name="Ichikawa N."/>
        </authorList>
    </citation>
    <scope>NUCLEOTIDE SEQUENCE [LARGE SCALE GENOMIC DNA]</scope>
    <source>
        <strain evidence="7 8">NBRC 103581</strain>
    </source>
</reference>
<evidence type="ECO:0000259" key="6">
    <source>
        <dbReference type="Pfam" id="PF09864"/>
    </source>
</evidence>
<keyword evidence="2" id="KW-0472">Membrane</keyword>
<feature type="domain" description="C-type lysozyme inhibitor" evidence="6">
    <location>
        <begin position="70"/>
        <end position="128"/>
    </location>
</feature>
<dbReference type="RefSeq" id="WP_146792951.1">
    <property type="nucleotide sequence ID" value="NZ_BARC01000005.1"/>
</dbReference>
<proteinExistence type="predicted"/>
<feature type="chain" id="PRO_5022092169" description="C-type lysozyme inhibitor domain-containing protein" evidence="5">
    <location>
        <begin position="23"/>
        <end position="141"/>
    </location>
</feature>
<gene>
    <name evidence="7" type="ORF">GWA01_00850</name>
</gene>